<reference evidence="2 3" key="1">
    <citation type="journal article" date="2019" name="New Phytol.">
        <title>Comparative genomics reveals unique wood-decay strategies and fruiting body development in the Schizophyllaceae.</title>
        <authorList>
            <person name="Almasi E."/>
            <person name="Sahu N."/>
            <person name="Krizsan K."/>
            <person name="Balint B."/>
            <person name="Kovacs G.M."/>
            <person name="Kiss B."/>
            <person name="Cseklye J."/>
            <person name="Drula E."/>
            <person name="Henrissat B."/>
            <person name="Nagy I."/>
            <person name="Chovatia M."/>
            <person name="Adam C."/>
            <person name="LaButti K."/>
            <person name="Lipzen A."/>
            <person name="Riley R."/>
            <person name="Grigoriev I.V."/>
            <person name="Nagy L.G."/>
        </authorList>
    </citation>
    <scope>NUCLEOTIDE SEQUENCE [LARGE SCALE GENOMIC DNA]</scope>
    <source>
        <strain evidence="2 3">NL-1724</strain>
    </source>
</reference>
<dbReference type="InterPro" id="IPR040521">
    <property type="entry name" value="KDZ"/>
</dbReference>
<evidence type="ECO:0000313" key="2">
    <source>
        <dbReference type="EMBL" id="TRM60906.1"/>
    </source>
</evidence>
<feature type="non-terminal residue" evidence="2">
    <location>
        <position position="1"/>
    </location>
</feature>
<sequence length="135" mass="14530">PSEYLRSRCPACFGSGARLAEIDANSPDCVVALDACFTQKHNKQQRDPPFTHARPIMLAEDVLARTAERVEAQGLGRRGRAHATQGGAMEDGLDGIEVPLESLRTCEDSFKAAQESIAKASTAYHDVTVAMALLC</sequence>
<gene>
    <name evidence="2" type="ORF">BD626DRAFT_359176</name>
</gene>
<dbReference type="Proteomes" id="UP000320762">
    <property type="component" value="Unassembled WGS sequence"/>
</dbReference>
<dbReference type="Pfam" id="PF18758">
    <property type="entry name" value="KDZ"/>
    <property type="match status" value="1"/>
</dbReference>
<dbReference type="EMBL" id="VDMD01000019">
    <property type="protein sequence ID" value="TRM60906.1"/>
    <property type="molecule type" value="Genomic_DNA"/>
</dbReference>
<dbReference type="OrthoDB" id="2666777at2759"/>
<comment type="caution">
    <text evidence="2">The sequence shown here is derived from an EMBL/GenBank/DDBJ whole genome shotgun (WGS) entry which is preliminary data.</text>
</comment>
<evidence type="ECO:0000256" key="1">
    <source>
        <dbReference type="SAM" id="MobiDB-lite"/>
    </source>
</evidence>
<name>A0A550C878_9AGAR</name>
<feature type="non-terminal residue" evidence="2">
    <location>
        <position position="135"/>
    </location>
</feature>
<keyword evidence="3" id="KW-1185">Reference proteome</keyword>
<dbReference type="AlphaFoldDB" id="A0A550C878"/>
<accession>A0A550C878</accession>
<organism evidence="2 3">
    <name type="scientific">Schizophyllum amplum</name>
    <dbReference type="NCBI Taxonomy" id="97359"/>
    <lineage>
        <taxon>Eukaryota</taxon>
        <taxon>Fungi</taxon>
        <taxon>Dikarya</taxon>
        <taxon>Basidiomycota</taxon>
        <taxon>Agaricomycotina</taxon>
        <taxon>Agaricomycetes</taxon>
        <taxon>Agaricomycetidae</taxon>
        <taxon>Agaricales</taxon>
        <taxon>Schizophyllaceae</taxon>
        <taxon>Schizophyllum</taxon>
    </lineage>
</organism>
<protein>
    <submittedName>
        <fullName evidence="2">Uncharacterized protein</fullName>
    </submittedName>
</protein>
<dbReference type="STRING" id="97359.A0A550C878"/>
<feature type="region of interest" description="Disordered" evidence="1">
    <location>
        <begin position="73"/>
        <end position="92"/>
    </location>
</feature>
<proteinExistence type="predicted"/>
<evidence type="ECO:0000313" key="3">
    <source>
        <dbReference type="Proteomes" id="UP000320762"/>
    </source>
</evidence>